<evidence type="ECO:0000256" key="6">
    <source>
        <dbReference type="ARBA" id="ARBA00048785"/>
    </source>
</evidence>
<feature type="binding site" evidence="7">
    <location>
        <begin position="63"/>
        <end position="65"/>
    </location>
    <ligand>
        <name>5-amino-6-(D-ribitylamino)uracil</name>
        <dbReference type="ChEBI" id="CHEBI:15934"/>
    </ligand>
</feature>
<feature type="active site" description="Proton donor" evidence="7">
    <location>
        <position position="95"/>
    </location>
</feature>
<dbReference type="PANTHER" id="PTHR21058">
    <property type="entry name" value="6,7-DIMETHYL-8-RIBITYLLUMAZINE SYNTHASE DMRL SYNTHASE LUMAZINE SYNTHASE"/>
    <property type="match status" value="1"/>
</dbReference>
<comment type="catalytic activity">
    <reaction evidence="6 7">
        <text>(2S)-2-hydroxy-3-oxobutyl phosphate + 5-amino-6-(D-ribitylamino)uracil = 6,7-dimethyl-8-(1-D-ribityl)lumazine + phosphate + 2 H2O + H(+)</text>
        <dbReference type="Rhea" id="RHEA:26152"/>
        <dbReference type="ChEBI" id="CHEBI:15377"/>
        <dbReference type="ChEBI" id="CHEBI:15378"/>
        <dbReference type="ChEBI" id="CHEBI:15934"/>
        <dbReference type="ChEBI" id="CHEBI:43474"/>
        <dbReference type="ChEBI" id="CHEBI:58201"/>
        <dbReference type="ChEBI" id="CHEBI:58830"/>
        <dbReference type="EC" id="2.5.1.78"/>
    </reaction>
</comment>
<dbReference type="Pfam" id="PF00885">
    <property type="entry name" value="DMRL_synthase"/>
    <property type="match status" value="1"/>
</dbReference>
<dbReference type="Proteomes" id="UP000435649">
    <property type="component" value="Unassembled WGS sequence"/>
</dbReference>
<keyword evidence="9" id="KW-1185">Reference proteome</keyword>
<dbReference type="AlphaFoldDB" id="A0A844G5B0"/>
<comment type="function">
    <text evidence="7">Catalyzes the formation of 6,7-dimethyl-8-ribityllumazine by condensation of 5-amino-6-(D-ribitylamino)uracil with 3,4-dihydroxy-2-butanone 4-phosphate. This is the penultimate step in the biosynthesis of riboflavin.</text>
</comment>
<feature type="binding site" evidence="7">
    <location>
        <begin position="87"/>
        <end position="89"/>
    </location>
    <ligand>
        <name>5-amino-6-(D-ribitylamino)uracil</name>
        <dbReference type="ChEBI" id="CHEBI:15934"/>
    </ligand>
</feature>
<dbReference type="GO" id="GO:0009231">
    <property type="term" value="P:riboflavin biosynthetic process"/>
    <property type="evidence" value="ECO:0007669"/>
    <property type="project" value="UniProtKB-UniRule"/>
</dbReference>
<dbReference type="Gene3D" id="3.40.50.960">
    <property type="entry name" value="Lumazine/riboflavin synthase"/>
    <property type="match status" value="1"/>
</dbReference>
<keyword evidence="5 7" id="KW-0808">Transferase</keyword>
<feature type="binding site" evidence="7">
    <location>
        <position position="29"/>
    </location>
    <ligand>
        <name>5-amino-6-(D-ribitylamino)uracil</name>
        <dbReference type="ChEBI" id="CHEBI:15934"/>
    </ligand>
</feature>
<evidence type="ECO:0000256" key="4">
    <source>
        <dbReference type="ARBA" id="ARBA00022619"/>
    </source>
</evidence>
<comment type="pathway">
    <text evidence="1 7">Cofactor biosynthesis; riboflavin biosynthesis; riboflavin from 2-hydroxy-3-oxobutyl phosphate and 5-amino-6-(D-ribitylamino)uracil: step 1/2.</text>
</comment>
<dbReference type="InterPro" id="IPR034964">
    <property type="entry name" value="LS"/>
</dbReference>
<dbReference type="InterPro" id="IPR002180">
    <property type="entry name" value="LS/RS"/>
</dbReference>
<dbReference type="SUPFAM" id="SSF52121">
    <property type="entry name" value="Lumazine synthase"/>
    <property type="match status" value="1"/>
</dbReference>
<organism evidence="8 9">
    <name type="scientific">Victivallis lenta</name>
    <dbReference type="NCBI Taxonomy" id="2606640"/>
    <lineage>
        <taxon>Bacteria</taxon>
        <taxon>Pseudomonadati</taxon>
        <taxon>Lentisphaerota</taxon>
        <taxon>Lentisphaeria</taxon>
        <taxon>Victivallales</taxon>
        <taxon>Victivallaceae</taxon>
        <taxon>Victivallis</taxon>
    </lineage>
</organism>
<evidence type="ECO:0000256" key="1">
    <source>
        <dbReference type="ARBA" id="ARBA00004917"/>
    </source>
</evidence>
<dbReference type="HAMAP" id="MF_00178">
    <property type="entry name" value="Lumazine_synth"/>
    <property type="match status" value="1"/>
</dbReference>
<dbReference type="UniPathway" id="UPA00275">
    <property type="reaction ID" value="UER00404"/>
</dbReference>
<evidence type="ECO:0000256" key="3">
    <source>
        <dbReference type="ARBA" id="ARBA00012664"/>
    </source>
</evidence>
<dbReference type="GO" id="GO:0009349">
    <property type="term" value="C:riboflavin synthase complex"/>
    <property type="evidence" value="ECO:0007669"/>
    <property type="project" value="UniProtKB-UniRule"/>
</dbReference>
<dbReference type="CDD" id="cd09209">
    <property type="entry name" value="Lumazine_synthase-I"/>
    <property type="match status" value="1"/>
</dbReference>
<comment type="similarity">
    <text evidence="2 7">Belongs to the DMRL synthase family.</text>
</comment>
<evidence type="ECO:0000313" key="9">
    <source>
        <dbReference type="Proteomes" id="UP000435649"/>
    </source>
</evidence>
<dbReference type="GO" id="GO:0000906">
    <property type="term" value="F:6,7-dimethyl-8-ribityllumazine synthase activity"/>
    <property type="evidence" value="ECO:0007669"/>
    <property type="project" value="UniProtKB-UniRule"/>
</dbReference>
<sequence>MSNSKSAGTVFEGNLDAKGLKFGIVCARFNDFFVSKLLDGAMDAIVRHGGDAADVAVAYVPGSYEIPFAVKKLLQTGKFDAVLALGVVIQGATPHAGYINSEVAKCLAQLGLESGTPVTYGMITAENLEQAIERSGTKAGNKGVDAAVAAIEMANLSKAIR</sequence>
<dbReference type="RefSeq" id="WP_154419274.1">
    <property type="nucleotide sequence ID" value="NZ_DBFCGB010000179.1"/>
</dbReference>
<feature type="binding site" evidence="7">
    <location>
        <position position="120"/>
    </location>
    <ligand>
        <name>5-amino-6-(D-ribitylamino)uracil</name>
        <dbReference type="ChEBI" id="CHEBI:15934"/>
    </ligand>
</feature>
<evidence type="ECO:0000256" key="2">
    <source>
        <dbReference type="ARBA" id="ARBA00007424"/>
    </source>
</evidence>
<dbReference type="EC" id="2.5.1.78" evidence="3 7"/>
<evidence type="ECO:0000256" key="5">
    <source>
        <dbReference type="ARBA" id="ARBA00022679"/>
    </source>
</evidence>
<proteinExistence type="inferred from homology"/>
<protein>
    <recommendedName>
        <fullName evidence="3 7">6,7-dimethyl-8-ribityllumazine synthase</fullName>
        <shortName evidence="7">DMRL synthase</shortName>
        <shortName evidence="7">LS</shortName>
        <shortName evidence="7">Lumazine synthase</shortName>
        <ecNumber evidence="3 7">2.5.1.78</ecNumber>
    </recommendedName>
</protein>
<dbReference type="EMBL" id="VUNS01000016">
    <property type="protein sequence ID" value="MST98144.1"/>
    <property type="molecule type" value="Genomic_DNA"/>
</dbReference>
<dbReference type="PANTHER" id="PTHR21058:SF0">
    <property type="entry name" value="6,7-DIMETHYL-8-RIBITYLLUMAZINE SYNTHASE"/>
    <property type="match status" value="1"/>
</dbReference>
<evidence type="ECO:0000256" key="7">
    <source>
        <dbReference type="HAMAP-Rule" id="MF_00178"/>
    </source>
</evidence>
<evidence type="ECO:0000313" key="8">
    <source>
        <dbReference type="EMBL" id="MST98144.1"/>
    </source>
</evidence>
<dbReference type="InterPro" id="IPR036467">
    <property type="entry name" value="LS/RS_sf"/>
</dbReference>
<accession>A0A844G5B0</accession>
<comment type="caution">
    <text evidence="8">The sequence shown here is derived from an EMBL/GenBank/DDBJ whole genome shotgun (WGS) entry which is preliminary data.</text>
</comment>
<keyword evidence="4 7" id="KW-0686">Riboflavin biosynthesis</keyword>
<feature type="binding site" evidence="7">
    <location>
        <position position="134"/>
    </location>
    <ligand>
        <name>(2S)-2-hydroxy-3-oxobutyl phosphate</name>
        <dbReference type="ChEBI" id="CHEBI:58830"/>
    </ligand>
</feature>
<name>A0A844G5B0_9BACT</name>
<gene>
    <name evidence="7" type="primary">ribH</name>
    <name evidence="8" type="ORF">FYJ85_13960</name>
</gene>
<dbReference type="NCBIfam" id="TIGR00114">
    <property type="entry name" value="lumazine-synth"/>
    <property type="match status" value="1"/>
</dbReference>
<reference evidence="8 9" key="1">
    <citation type="submission" date="2019-08" db="EMBL/GenBank/DDBJ databases">
        <title>In-depth cultivation of the pig gut microbiome towards novel bacterial diversity and tailored functional studies.</title>
        <authorList>
            <person name="Wylensek D."/>
            <person name="Hitch T.C.A."/>
            <person name="Clavel T."/>
        </authorList>
    </citation>
    <scope>NUCLEOTIDE SEQUENCE [LARGE SCALE GENOMIC DNA]</scope>
    <source>
        <strain evidence="8 9">BBE-744-WT-12</strain>
    </source>
</reference>
<feature type="binding site" evidence="7">
    <location>
        <begin position="92"/>
        <end position="93"/>
    </location>
    <ligand>
        <name>(2S)-2-hydroxy-3-oxobutyl phosphate</name>
        <dbReference type="ChEBI" id="CHEBI:58830"/>
    </ligand>
</feature>
<dbReference type="GO" id="GO:0005829">
    <property type="term" value="C:cytosol"/>
    <property type="evidence" value="ECO:0007669"/>
    <property type="project" value="TreeGrafter"/>
</dbReference>